<name>A0AAJ1IBC0_9SPIO</name>
<dbReference type="PANTHER" id="PTHR33375">
    <property type="entry name" value="CHROMOSOME-PARTITIONING PROTEIN PARB-RELATED"/>
    <property type="match status" value="1"/>
</dbReference>
<dbReference type="Proteomes" id="UP001221217">
    <property type="component" value="Unassembled WGS sequence"/>
</dbReference>
<dbReference type="Pfam" id="PF02195">
    <property type="entry name" value="ParB_N"/>
    <property type="match status" value="1"/>
</dbReference>
<organism evidence="6 7">
    <name type="scientific">Candidatus Thalassospirochaeta sargassi</name>
    <dbReference type="NCBI Taxonomy" id="3119039"/>
    <lineage>
        <taxon>Bacteria</taxon>
        <taxon>Pseudomonadati</taxon>
        <taxon>Spirochaetota</taxon>
        <taxon>Spirochaetia</taxon>
        <taxon>Spirochaetales</taxon>
        <taxon>Spirochaetaceae</taxon>
        <taxon>Candidatus Thalassospirochaeta</taxon>
    </lineage>
</organism>
<feature type="domain" description="ParB-like N-terminal" evidence="5">
    <location>
        <begin position="30"/>
        <end position="119"/>
    </location>
</feature>
<keyword evidence="3" id="KW-0238">DNA-binding</keyword>
<dbReference type="InterPro" id="IPR004437">
    <property type="entry name" value="ParB/RepB/Spo0J"/>
</dbReference>
<evidence type="ECO:0000256" key="1">
    <source>
        <dbReference type="ARBA" id="ARBA00006295"/>
    </source>
</evidence>
<dbReference type="InterPro" id="IPR003115">
    <property type="entry name" value="ParB_N"/>
</dbReference>
<evidence type="ECO:0000313" key="6">
    <source>
        <dbReference type="EMBL" id="MDC7226135.1"/>
    </source>
</evidence>
<dbReference type="FunFam" id="3.90.1530.30:FF:000001">
    <property type="entry name" value="Chromosome partitioning protein ParB"/>
    <property type="match status" value="1"/>
</dbReference>
<keyword evidence="2" id="KW-0159">Chromosome partition</keyword>
<evidence type="ECO:0000256" key="3">
    <source>
        <dbReference type="ARBA" id="ARBA00023125"/>
    </source>
</evidence>
<dbReference type="Pfam" id="PF17762">
    <property type="entry name" value="HTH_ParB"/>
    <property type="match status" value="1"/>
</dbReference>
<dbReference type="InterPro" id="IPR050336">
    <property type="entry name" value="Chromosome_partition/occlusion"/>
</dbReference>
<dbReference type="CDD" id="cd16393">
    <property type="entry name" value="SPO0J_N"/>
    <property type="match status" value="1"/>
</dbReference>
<dbReference type="FunFam" id="1.10.10.2830:FF:000001">
    <property type="entry name" value="Chromosome partitioning protein ParB"/>
    <property type="match status" value="1"/>
</dbReference>
<dbReference type="SUPFAM" id="SSF110849">
    <property type="entry name" value="ParB/Sulfiredoxin"/>
    <property type="match status" value="1"/>
</dbReference>
<dbReference type="Gene3D" id="3.90.1530.30">
    <property type="match status" value="1"/>
</dbReference>
<dbReference type="SUPFAM" id="SSF109709">
    <property type="entry name" value="KorB DNA-binding domain-like"/>
    <property type="match status" value="1"/>
</dbReference>
<dbReference type="PANTHER" id="PTHR33375:SF1">
    <property type="entry name" value="CHROMOSOME-PARTITIONING PROTEIN PARB-RELATED"/>
    <property type="match status" value="1"/>
</dbReference>
<evidence type="ECO:0000256" key="2">
    <source>
        <dbReference type="ARBA" id="ARBA00022829"/>
    </source>
</evidence>
<gene>
    <name evidence="6" type="ORF">PQJ61_05150</name>
</gene>
<dbReference type="GO" id="GO:0045881">
    <property type="term" value="P:positive regulation of sporulation resulting in formation of a cellular spore"/>
    <property type="evidence" value="ECO:0007669"/>
    <property type="project" value="TreeGrafter"/>
</dbReference>
<reference evidence="6 7" key="1">
    <citation type="submission" date="2022-12" db="EMBL/GenBank/DDBJ databases">
        <title>Metagenome assembled genome from gulf of manar.</title>
        <authorList>
            <person name="Kohli P."/>
            <person name="Pk S."/>
            <person name="Venkata Ramana C."/>
            <person name="Sasikala C."/>
        </authorList>
    </citation>
    <scope>NUCLEOTIDE SEQUENCE [LARGE SCALE GENOMIC DNA]</scope>
    <source>
        <strain evidence="6">JB008</strain>
    </source>
</reference>
<comment type="similarity">
    <text evidence="1">Belongs to the ParB family.</text>
</comment>
<evidence type="ECO:0000256" key="4">
    <source>
        <dbReference type="SAM" id="MobiDB-lite"/>
    </source>
</evidence>
<sequence>MSKRPALGKGMSALIGAAESADESDKNAVINVALDKIEGNPDQPRKSFDQHSLKELSESIKEKGIIQPIIVEEKNGAYMIIAGERRFRASKLAGLKEVPVIVKNFSENEKLEIALIENIQREDLNPIEEAFAYHDLMDRGNLNQEEVAAKVGKNRSTVANSLRLLKLPENIQNTLAKGAISSGHARAILALDTEEQMEDLHKRIITYGLSVREAEAFSANRDGGKADGSKKSAKAGGTDLPRDPELKSIEEKFIDIFGTKVNINGTMEKGRIEISYFSMEDLDRLYEIVKPD</sequence>
<dbReference type="Pfam" id="PF23552">
    <property type="entry name" value="ParB_C"/>
    <property type="match status" value="1"/>
</dbReference>
<dbReference type="InterPro" id="IPR036086">
    <property type="entry name" value="ParB/Sulfiredoxin_sf"/>
</dbReference>
<dbReference type="SMART" id="SM00470">
    <property type="entry name" value="ParB"/>
    <property type="match status" value="1"/>
</dbReference>
<dbReference type="NCBIfam" id="TIGR00180">
    <property type="entry name" value="parB_part"/>
    <property type="match status" value="1"/>
</dbReference>
<feature type="region of interest" description="Disordered" evidence="4">
    <location>
        <begin position="218"/>
        <end position="243"/>
    </location>
</feature>
<dbReference type="GO" id="GO:0005694">
    <property type="term" value="C:chromosome"/>
    <property type="evidence" value="ECO:0007669"/>
    <property type="project" value="TreeGrafter"/>
</dbReference>
<dbReference type="InterPro" id="IPR041468">
    <property type="entry name" value="HTH_ParB/Spo0J"/>
</dbReference>
<dbReference type="GO" id="GO:0003677">
    <property type="term" value="F:DNA binding"/>
    <property type="evidence" value="ECO:0007669"/>
    <property type="project" value="UniProtKB-KW"/>
</dbReference>
<evidence type="ECO:0000259" key="5">
    <source>
        <dbReference type="SMART" id="SM00470"/>
    </source>
</evidence>
<dbReference type="InterPro" id="IPR057240">
    <property type="entry name" value="ParB_dimer_C"/>
</dbReference>
<evidence type="ECO:0000313" key="7">
    <source>
        <dbReference type="Proteomes" id="UP001221217"/>
    </source>
</evidence>
<comment type="caution">
    <text evidence="6">The sequence shown here is derived from an EMBL/GenBank/DDBJ whole genome shotgun (WGS) entry which is preliminary data.</text>
</comment>
<dbReference type="EMBL" id="JAQQAL010000011">
    <property type="protein sequence ID" value="MDC7226135.1"/>
    <property type="molecule type" value="Genomic_DNA"/>
</dbReference>
<dbReference type="GO" id="GO:0007059">
    <property type="term" value="P:chromosome segregation"/>
    <property type="evidence" value="ECO:0007669"/>
    <property type="project" value="UniProtKB-KW"/>
</dbReference>
<dbReference type="AlphaFoldDB" id="A0AAJ1IBC0"/>
<dbReference type="Gene3D" id="1.10.10.2830">
    <property type="match status" value="1"/>
</dbReference>
<proteinExistence type="inferred from homology"/>
<protein>
    <submittedName>
        <fullName evidence="6">ParB/RepB/Spo0J family partition protein</fullName>
    </submittedName>
</protein>
<accession>A0AAJ1IBC0</accession>